<organism evidence="2 3">
    <name type="scientific">Massilia cavernae</name>
    <dbReference type="NCBI Taxonomy" id="2320864"/>
    <lineage>
        <taxon>Bacteria</taxon>
        <taxon>Pseudomonadati</taxon>
        <taxon>Pseudomonadota</taxon>
        <taxon>Betaproteobacteria</taxon>
        <taxon>Burkholderiales</taxon>
        <taxon>Oxalobacteraceae</taxon>
        <taxon>Telluria group</taxon>
        <taxon>Massilia</taxon>
    </lineage>
</organism>
<feature type="signal peptide" evidence="1">
    <location>
        <begin position="1"/>
        <end position="26"/>
    </location>
</feature>
<reference evidence="2 3" key="1">
    <citation type="submission" date="2018-09" db="EMBL/GenBank/DDBJ databases">
        <authorList>
            <person name="Zhu H."/>
        </authorList>
    </citation>
    <scope>NUCLEOTIDE SEQUENCE [LARGE SCALE GENOMIC DNA]</scope>
    <source>
        <strain evidence="2 3">K1S02-61</strain>
    </source>
</reference>
<gene>
    <name evidence="2" type="ORF">D3872_20695</name>
</gene>
<dbReference type="RefSeq" id="WP_119812588.1">
    <property type="nucleotide sequence ID" value="NZ_QYUP01000151.1"/>
</dbReference>
<dbReference type="AlphaFoldDB" id="A0A418XFN9"/>
<sequence length="184" mass="19535">MKSLKQLALVTAVAAAAAFNPIYASAADAAPMPAPTPKNWTAPSHKMLSQVLVDELMAKHPELMSITMHAHPPGAPADVYTMIAGSFPDRIGNQSSPGDVITLKKGVSQIESKWGTPDYQKKVSAVMPLKDASGKYIPAAMVIAFKTSPGSGMIDTDFLKPAISIRDGLQKRIGSFDTLFEPAK</sequence>
<name>A0A418XFN9_9BURK</name>
<proteinExistence type="predicted"/>
<evidence type="ECO:0008006" key="4">
    <source>
        <dbReference type="Google" id="ProtNLM"/>
    </source>
</evidence>
<evidence type="ECO:0000256" key="1">
    <source>
        <dbReference type="SAM" id="SignalP"/>
    </source>
</evidence>
<dbReference type="Proteomes" id="UP000284006">
    <property type="component" value="Unassembled WGS sequence"/>
</dbReference>
<evidence type="ECO:0000313" key="2">
    <source>
        <dbReference type="EMBL" id="RJG11283.1"/>
    </source>
</evidence>
<comment type="caution">
    <text evidence="2">The sequence shown here is derived from an EMBL/GenBank/DDBJ whole genome shotgun (WGS) entry which is preliminary data.</text>
</comment>
<evidence type="ECO:0000313" key="3">
    <source>
        <dbReference type="Proteomes" id="UP000284006"/>
    </source>
</evidence>
<protein>
    <recommendedName>
        <fullName evidence="4">SRPBCC family protein</fullName>
    </recommendedName>
</protein>
<keyword evidence="3" id="KW-1185">Reference proteome</keyword>
<dbReference type="OrthoDB" id="193185at2"/>
<dbReference type="EMBL" id="QYUP01000151">
    <property type="protein sequence ID" value="RJG11283.1"/>
    <property type="molecule type" value="Genomic_DNA"/>
</dbReference>
<feature type="chain" id="PRO_5019336014" description="SRPBCC family protein" evidence="1">
    <location>
        <begin position="27"/>
        <end position="184"/>
    </location>
</feature>
<keyword evidence="1" id="KW-0732">Signal</keyword>
<accession>A0A418XFN9</accession>